<feature type="compositionally biased region" description="Basic and acidic residues" evidence="1">
    <location>
        <begin position="105"/>
        <end position="114"/>
    </location>
</feature>
<feature type="transmembrane region" description="Helical" evidence="2">
    <location>
        <begin position="123"/>
        <end position="143"/>
    </location>
</feature>
<protein>
    <submittedName>
        <fullName evidence="3">Uncharacterized protein</fullName>
    </submittedName>
</protein>
<dbReference type="Proteomes" id="UP000251891">
    <property type="component" value="Unassembled WGS sequence"/>
</dbReference>
<dbReference type="EMBL" id="QLYX01000003">
    <property type="protein sequence ID" value="RAY15788.1"/>
    <property type="molecule type" value="Genomic_DNA"/>
</dbReference>
<keyword evidence="2" id="KW-0812">Transmembrane</keyword>
<keyword evidence="2" id="KW-1133">Transmembrane helix</keyword>
<evidence type="ECO:0000313" key="4">
    <source>
        <dbReference type="Proteomes" id="UP000251891"/>
    </source>
</evidence>
<proteinExistence type="predicted"/>
<feature type="region of interest" description="Disordered" evidence="1">
    <location>
        <begin position="80"/>
        <end position="114"/>
    </location>
</feature>
<name>A0A365H9V7_9ACTN</name>
<organism evidence="3 4">
    <name type="scientific">Actinomadura craniellae</name>
    <dbReference type="NCBI Taxonomy" id="2231787"/>
    <lineage>
        <taxon>Bacteria</taxon>
        <taxon>Bacillati</taxon>
        <taxon>Actinomycetota</taxon>
        <taxon>Actinomycetes</taxon>
        <taxon>Streptosporangiales</taxon>
        <taxon>Thermomonosporaceae</taxon>
        <taxon>Actinomadura</taxon>
    </lineage>
</organism>
<comment type="caution">
    <text evidence="3">The sequence shown here is derived from an EMBL/GenBank/DDBJ whole genome shotgun (WGS) entry which is preliminary data.</text>
</comment>
<evidence type="ECO:0000256" key="1">
    <source>
        <dbReference type="SAM" id="MobiDB-lite"/>
    </source>
</evidence>
<keyword evidence="2" id="KW-0472">Membrane</keyword>
<reference evidence="3 4" key="1">
    <citation type="submission" date="2018-06" db="EMBL/GenBank/DDBJ databases">
        <title>Actinomadura craniellae sp. nov. isolated from marine sponge Craniella sp.</title>
        <authorList>
            <person name="Li L."/>
            <person name="Xu Q.H."/>
            <person name="Lin H.W."/>
            <person name="Lu Y.H."/>
        </authorList>
    </citation>
    <scope>NUCLEOTIDE SEQUENCE [LARGE SCALE GENOMIC DNA]</scope>
    <source>
        <strain evidence="3 4">LHW63021</strain>
    </source>
</reference>
<keyword evidence="4" id="KW-1185">Reference proteome</keyword>
<accession>A0A365H9V7</accession>
<gene>
    <name evidence="3" type="ORF">DPM19_08425</name>
</gene>
<evidence type="ECO:0000313" key="3">
    <source>
        <dbReference type="EMBL" id="RAY15788.1"/>
    </source>
</evidence>
<evidence type="ECO:0000256" key="2">
    <source>
        <dbReference type="SAM" id="Phobius"/>
    </source>
</evidence>
<sequence length="154" mass="16466">MPPTTVPARPLQVSIGAVRCPGRMVAVTVRNIGPRTEDYAIEQNGSATIADRIAPGASRTRQVELTEGRATNITVTWKNAPVRSAGRTANCAGDDPAPPPGNDPPEDRLPHTGPEDGVLTARIATGVAAMITGGIILWWGGLWPRRRERIFQKD</sequence>
<dbReference type="AlphaFoldDB" id="A0A365H9V7"/>